<accession>A0A377JFI2</accession>
<gene>
    <name evidence="1" type="ORF">NCTC10672_00436</name>
</gene>
<dbReference type="EMBL" id="UGHY01000002">
    <property type="protein sequence ID" value="STP03019.1"/>
    <property type="molecule type" value="Genomic_DNA"/>
</dbReference>
<organism evidence="1 2">
    <name type="scientific">Haemophilus parainfluenzae</name>
    <dbReference type="NCBI Taxonomy" id="729"/>
    <lineage>
        <taxon>Bacteria</taxon>
        <taxon>Pseudomonadati</taxon>
        <taxon>Pseudomonadota</taxon>
        <taxon>Gammaproteobacteria</taxon>
        <taxon>Pasteurellales</taxon>
        <taxon>Pasteurellaceae</taxon>
        <taxon>Haemophilus</taxon>
    </lineage>
</organism>
<dbReference type="InterPro" id="IPR043131">
    <property type="entry name" value="BCAT-like_N"/>
</dbReference>
<evidence type="ECO:0000313" key="1">
    <source>
        <dbReference type="EMBL" id="STP03019.1"/>
    </source>
</evidence>
<dbReference type="Gene3D" id="3.30.470.10">
    <property type="match status" value="1"/>
</dbReference>
<dbReference type="Gene3D" id="3.20.10.10">
    <property type="entry name" value="D-amino Acid Aminotransferase, subunit A, domain 2"/>
    <property type="match status" value="1"/>
</dbReference>
<dbReference type="GO" id="GO:0008483">
    <property type="term" value="F:transaminase activity"/>
    <property type="evidence" value="ECO:0007669"/>
    <property type="project" value="UniProtKB-KW"/>
</dbReference>
<dbReference type="Proteomes" id="UP000254186">
    <property type="component" value="Unassembled WGS sequence"/>
</dbReference>
<proteinExistence type="predicted"/>
<dbReference type="RefSeq" id="WP_115179655.1">
    <property type="nucleotide sequence ID" value="NZ_UGHY01000002.1"/>
</dbReference>
<keyword evidence="1" id="KW-0032">Aminotransferase</keyword>
<dbReference type="InterPro" id="IPR001544">
    <property type="entry name" value="Aminotrans_IV"/>
</dbReference>
<protein>
    <submittedName>
        <fullName evidence="1">Aminotransferase class IV</fullName>
        <ecNumber evidence="1">4.1.3.38</ecNumber>
    </submittedName>
</protein>
<evidence type="ECO:0000313" key="2">
    <source>
        <dbReference type="Proteomes" id="UP000254186"/>
    </source>
</evidence>
<dbReference type="SUPFAM" id="SSF56752">
    <property type="entry name" value="D-aminoacid aminotransferase-like PLP-dependent enzymes"/>
    <property type="match status" value="1"/>
</dbReference>
<name>A0A377JFI2_HAEPA</name>
<keyword evidence="1" id="KW-0456">Lyase</keyword>
<dbReference type="GO" id="GO:0008696">
    <property type="term" value="F:4-amino-4-deoxychorismate lyase activity"/>
    <property type="evidence" value="ECO:0007669"/>
    <property type="project" value="UniProtKB-EC"/>
</dbReference>
<reference evidence="1 2" key="1">
    <citation type="submission" date="2018-06" db="EMBL/GenBank/DDBJ databases">
        <authorList>
            <consortium name="Pathogen Informatics"/>
            <person name="Doyle S."/>
        </authorList>
    </citation>
    <scope>NUCLEOTIDE SEQUENCE [LARGE SCALE GENOMIC DNA]</scope>
    <source>
        <strain evidence="1 2">NCTC10672</strain>
    </source>
</reference>
<sequence length="188" mass="21958">MFPLFETIAIENGKIKNIALHQARYERSLITYYGKSAVTFFNLLDLIQVPKELHNKLVRCRVDYNAHQTQILYVEYTPKTHRVFKPIVCNEIDYSLKYADRELINTLFAQKGEADEIIIIKGDFVTDCSIGNLAFRKGTQWFTPNTPLLKGTQREYLLQSGQLQEIEIRQEQLEQFDEIRVINALNEL</sequence>
<dbReference type="Pfam" id="PF01063">
    <property type="entry name" value="Aminotran_4"/>
    <property type="match status" value="1"/>
</dbReference>
<dbReference type="InterPro" id="IPR043132">
    <property type="entry name" value="BCAT-like_C"/>
</dbReference>
<dbReference type="AlphaFoldDB" id="A0A377JFI2"/>
<dbReference type="EC" id="4.1.3.38" evidence="1"/>
<dbReference type="InterPro" id="IPR036038">
    <property type="entry name" value="Aminotransferase-like"/>
</dbReference>
<keyword evidence="1" id="KW-0808">Transferase</keyword>